<accession>A0ABX0WE52</accession>
<comment type="caution">
    <text evidence="1">The sequence shown here is derived from an EMBL/GenBank/DDBJ whole genome shotgun (WGS) entry which is preliminary data.</text>
</comment>
<evidence type="ECO:0008006" key="3">
    <source>
        <dbReference type="Google" id="ProtNLM"/>
    </source>
</evidence>
<dbReference type="Proteomes" id="UP001429564">
    <property type="component" value="Unassembled WGS sequence"/>
</dbReference>
<gene>
    <name evidence="1" type="ORF">DL239_21460</name>
</gene>
<sequence>MKQPLDPHHSRPIDVHRWSDHPEVRVLVDRIWDEHFGKFHEPEQPRRGPKPKTRHKDMLKVLLLDLYVAWTTHPDLSLGIHLNNSEWKTLSRYNALHLSKIITDYVHHLNGLGMIELSRGSYTAPGAPTNRTSRIRASERLRAHFREAKFGSEDIGRTANQECIILKRDDEDGGASKPIEYDDTAKTTAMRTQLRDYNTLLVRSFIDVPKLEDPYVQRLITTGLRTGQMVRLPLGPGNQFVRRVFSRGDWELNGRYYGGWWQQIGSELRKRIHINDVPTIEVDFKGLHVNLLSILSGAGKIQGDPYDLTGGFLKGADRIQQRAYLKYLVLASINAKDKNSAFRAFRDNYPKGDPGKSFTNAALEAILNEFLTRTPQLKGSLFADQGIRMMKLDSDIAELVINHFTARSIPVLCIHDSFLIDYHYGRDLKTAM</sequence>
<name>A0ABX0WE52_9RHOB</name>
<protein>
    <recommendedName>
        <fullName evidence="3">DNA-directed DNA polymerase family A palm domain-containing protein</fullName>
    </recommendedName>
</protein>
<feature type="non-terminal residue" evidence="1">
    <location>
        <position position="432"/>
    </location>
</feature>
<dbReference type="RefSeq" id="WP_167686104.1">
    <property type="nucleotide sequence ID" value="NZ_QHLQ01000063.1"/>
</dbReference>
<dbReference type="EMBL" id="QHLQ01000063">
    <property type="protein sequence ID" value="NIZ63528.1"/>
    <property type="molecule type" value="Genomic_DNA"/>
</dbReference>
<reference evidence="1 2" key="1">
    <citation type="submission" date="2018-05" db="EMBL/GenBank/DDBJ databases">
        <authorList>
            <person name="Zhang Y.-J."/>
        </authorList>
    </citation>
    <scope>NUCLEOTIDE SEQUENCE [LARGE SCALE GENOMIC DNA]</scope>
    <source>
        <strain evidence="1 2">CY04</strain>
    </source>
</reference>
<evidence type="ECO:0000313" key="1">
    <source>
        <dbReference type="EMBL" id="NIZ63528.1"/>
    </source>
</evidence>
<organism evidence="1 2">
    <name type="scientific">Parasedimentitalea denitrificans</name>
    <dbReference type="NCBI Taxonomy" id="2211118"/>
    <lineage>
        <taxon>Bacteria</taxon>
        <taxon>Pseudomonadati</taxon>
        <taxon>Pseudomonadota</taxon>
        <taxon>Alphaproteobacteria</taxon>
        <taxon>Rhodobacterales</taxon>
        <taxon>Paracoccaceae</taxon>
        <taxon>Parasedimentitalea</taxon>
    </lineage>
</organism>
<evidence type="ECO:0000313" key="2">
    <source>
        <dbReference type="Proteomes" id="UP001429564"/>
    </source>
</evidence>
<proteinExistence type="predicted"/>
<keyword evidence="2" id="KW-1185">Reference proteome</keyword>